<comment type="caution">
    <text evidence="2">The sequence shown here is derived from an EMBL/GenBank/DDBJ whole genome shotgun (WGS) entry which is preliminary data.</text>
</comment>
<dbReference type="Proteomes" id="UP000529783">
    <property type="component" value="Unassembled WGS sequence"/>
</dbReference>
<evidence type="ECO:0000256" key="1">
    <source>
        <dbReference type="SAM" id="MobiDB-lite"/>
    </source>
</evidence>
<protein>
    <recommendedName>
        <fullName evidence="4">CU044_5270 family protein</fullName>
    </recommendedName>
</protein>
<evidence type="ECO:0008006" key="4">
    <source>
        <dbReference type="Google" id="ProtNLM"/>
    </source>
</evidence>
<dbReference type="RefSeq" id="WP_179844927.1">
    <property type="nucleotide sequence ID" value="NZ_JACCBA010000001.1"/>
</dbReference>
<proteinExistence type="predicted"/>
<feature type="compositionally biased region" description="Low complexity" evidence="1">
    <location>
        <begin position="24"/>
        <end position="42"/>
    </location>
</feature>
<feature type="region of interest" description="Disordered" evidence="1">
    <location>
        <begin position="1"/>
        <end position="56"/>
    </location>
</feature>
<reference evidence="2 3" key="1">
    <citation type="submission" date="2020-07" db="EMBL/GenBank/DDBJ databases">
        <title>Sequencing the genomes of 1000 actinobacteria strains.</title>
        <authorList>
            <person name="Klenk H.-P."/>
        </authorList>
    </citation>
    <scope>NUCLEOTIDE SEQUENCE [LARGE SCALE GENOMIC DNA]</scope>
    <source>
        <strain evidence="2 3">DSM 40398</strain>
    </source>
</reference>
<evidence type="ECO:0000313" key="2">
    <source>
        <dbReference type="EMBL" id="NYD47927.1"/>
    </source>
</evidence>
<accession>A0A7Y9EHT5</accession>
<dbReference type="NCBIfam" id="NF038083">
    <property type="entry name" value="CU044_5270_fam"/>
    <property type="match status" value="1"/>
</dbReference>
<feature type="compositionally biased region" description="Basic residues" evidence="1">
    <location>
        <begin position="43"/>
        <end position="54"/>
    </location>
</feature>
<evidence type="ECO:0000313" key="3">
    <source>
        <dbReference type="Proteomes" id="UP000529783"/>
    </source>
</evidence>
<dbReference type="EMBL" id="JACCBA010000001">
    <property type="protein sequence ID" value="NYD47927.1"/>
    <property type="molecule type" value="Genomic_DNA"/>
</dbReference>
<name>A0A7Y9EHT5_9ACTN</name>
<sequence length="408" mass="43605">MNEIDMNETARVRRLLGEPPPPSAEASARALARLEDAMAPGGRRARPSRTRPRRFGWPARLGTGLVAAGAAAAVAIVATGQGSPGSPPDAPPASVDLGRQAVLVAADKAAEQPTGNYWSAERLSGQAYVVRAKTGTYAIFGAHDETFNWAGAKKGMGEAYYSRDLPARPQTPQDEALWRKAGSPSAIRVWSNDHYYTYSTRATKWRSEGPEVGLDPQGGGTFLDKSVEELRNLPTDPAKLAAMFLDDDAMGRAAGLAPKRAKAEKLRMGPGQLATLKIMRVSALLGTPLPPKVRSGLMKALAAQPGVHAVGRVTDPLGRRGVALAAGERDVTITGEYGTPKDEQGTYRARQTIVFDERTGALLSRQYVLTRPGGPYAQMKPGFVIEYQAVRSAGWSDARPKPPAELPF</sequence>
<dbReference type="AlphaFoldDB" id="A0A7Y9EHT5"/>
<dbReference type="InterPro" id="IPR047789">
    <property type="entry name" value="CU044_5270-like"/>
</dbReference>
<keyword evidence="3" id="KW-1185">Reference proteome</keyword>
<organism evidence="2 3">
    <name type="scientific">Actinomadura luteofluorescens</name>
    <dbReference type="NCBI Taxonomy" id="46163"/>
    <lineage>
        <taxon>Bacteria</taxon>
        <taxon>Bacillati</taxon>
        <taxon>Actinomycetota</taxon>
        <taxon>Actinomycetes</taxon>
        <taxon>Streptosporangiales</taxon>
        <taxon>Thermomonosporaceae</taxon>
        <taxon>Actinomadura</taxon>
    </lineage>
</organism>
<gene>
    <name evidence="2" type="ORF">BJY14_003910</name>
</gene>